<dbReference type="EMBL" id="BARV01021756">
    <property type="protein sequence ID" value="GAI27282.1"/>
    <property type="molecule type" value="Genomic_DNA"/>
</dbReference>
<evidence type="ECO:0000313" key="1">
    <source>
        <dbReference type="EMBL" id="GAI27282.1"/>
    </source>
</evidence>
<proteinExistence type="predicted"/>
<feature type="non-terminal residue" evidence="1">
    <location>
        <position position="86"/>
    </location>
</feature>
<dbReference type="Gene3D" id="3.40.630.30">
    <property type="match status" value="1"/>
</dbReference>
<gene>
    <name evidence="1" type="ORF">S06H3_35985</name>
</gene>
<comment type="caution">
    <text evidence="1">The sequence shown here is derived from an EMBL/GenBank/DDBJ whole genome shotgun (WGS) entry which is preliminary data.</text>
</comment>
<dbReference type="AlphaFoldDB" id="X1M6M5"/>
<accession>X1M6M5</accession>
<organism evidence="1">
    <name type="scientific">marine sediment metagenome</name>
    <dbReference type="NCBI Taxonomy" id="412755"/>
    <lineage>
        <taxon>unclassified sequences</taxon>
        <taxon>metagenomes</taxon>
        <taxon>ecological metagenomes</taxon>
    </lineage>
</organism>
<name>X1M6M5_9ZZZZ</name>
<protein>
    <submittedName>
        <fullName evidence="1">Uncharacterized protein</fullName>
    </submittedName>
</protein>
<reference evidence="1" key="1">
    <citation type="journal article" date="2014" name="Front. Microbiol.">
        <title>High frequency of phylogenetically diverse reductive dehalogenase-homologous genes in deep subseafloor sedimentary metagenomes.</title>
        <authorList>
            <person name="Kawai M."/>
            <person name="Futagami T."/>
            <person name="Toyoda A."/>
            <person name="Takaki Y."/>
            <person name="Nishi S."/>
            <person name="Hori S."/>
            <person name="Arai W."/>
            <person name="Tsubouchi T."/>
            <person name="Morono Y."/>
            <person name="Uchiyama I."/>
            <person name="Ito T."/>
            <person name="Fujiyama A."/>
            <person name="Inagaki F."/>
            <person name="Takami H."/>
        </authorList>
    </citation>
    <scope>NUCLEOTIDE SEQUENCE</scope>
    <source>
        <strain evidence="1">Expedition CK06-06</strain>
    </source>
</reference>
<sequence>MNGKLQGFVVTEILDYDIQNSFLSWQQATDHGYIRKTHNPNGDTLYGVSLSVSARAQRRVAVALLEATGKLVIKYGLKQGVFGSRI</sequence>